<dbReference type="RefSeq" id="WP_354195249.1">
    <property type="nucleotide sequence ID" value="NZ_JBEPLW010000002.1"/>
</dbReference>
<organism evidence="1 2">
    <name type="scientific">Bhargavaea ullalensis</name>
    <dbReference type="NCBI Taxonomy" id="1265685"/>
    <lineage>
        <taxon>Bacteria</taxon>
        <taxon>Bacillati</taxon>
        <taxon>Bacillota</taxon>
        <taxon>Bacilli</taxon>
        <taxon>Bacillales</taxon>
        <taxon>Caryophanaceae</taxon>
        <taxon>Bhargavaea</taxon>
    </lineage>
</organism>
<reference evidence="1 2" key="1">
    <citation type="submission" date="2024-06" db="EMBL/GenBank/DDBJ databases">
        <title>Genomic Encyclopedia of Type Strains, Phase IV (KMG-IV): sequencing the most valuable type-strain genomes for metagenomic binning, comparative biology and taxonomic classification.</title>
        <authorList>
            <person name="Goeker M."/>
        </authorList>
    </citation>
    <scope>NUCLEOTIDE SEQUENCE [LARGE SCALE GENOMIC DNA]</scope>
    <source>
        <strain evidence="1 2">DSM 26128</strain>
    </source>
</reference>
<sequence>MRIILSAILILAISWFIRTDLQVGTIPMAAFYGGPGGEDPECSETAEPGSIPVTVVAGDTVRSLFALYPDKMDLLERLSAFYELNPHLRKRDPAEGEVVFLPLSADRQDCDGPDGTGPRS</sequence>
<evidence type="ECO:0000313" key="1">
    <source>
        <dbReference type="EMBL" id="MET3574759.1"/>
    </source>
</evidence>
<keyword evidence="2" id="KW-1185">Reference proteome</keyword>
<comment type="caution">
    <text evidence="1">The sequence shown here is derived from an EMBL/GenBank/DDBJ whole genome shotgun (WGS) entry which is preliminary data.</text>
</comment>
<proteinExistence type="predicted"/>
<protein>
    <recommendedName>
        <fullName evidence="3">LysM domain-containing protein</fullName>
    </recommendedName>
</protein>
<gene>
    <name evidence="1" type="ORF">ABID49_000641</name>
</gene>
<evidence type="ECO:0000313" key="2">
    <source>
        <dbReference type="Proteomes" id="UP001549099"/>
    </source>
</evidence>
<name>A0ABV2G903_9BACL</name>
<accession>A0ABV2G903</accession>
<dbReference type="EMBL" id="JBEPLW010000002">
    <property type="protein sequence ID" value="MET3574759.1"/>
    <property type="molecule type" value="Genomic_DNA"/>
</dbReference>
<dbReference type="Proteomes" id="UP001549099">
    <property type="component" value="Unassembled WGS sequence"/>
</dbReference>
<evidence type="ECO:0008006" key="3">
    <source>
        <dbReference type="Google" id="ProtNLM"/>
    </source>
</evidence>